<evidence type="ECO:0000313" key="2">
    <source>
        <dbReference type="EMBL" id="MDH6221031.1"/>
    </source>
</evidence>
<reference evidence="2 3" key="1">
    <citation type="submission" date="2023-04" db="EMBL/GenBank/DDBJ databases">
        <title>Forest soil microbial communities from Buena Vista Peninsula, Colon Province, Panama.</title>
        <authorList>
            <person name="Bouskill N."/>
        </authorList>
    </citation>
    <scope>NUCLEOTIDE SEQUENCE [LARGE SCALE GENOMIC DNA]</scope>
    <source>
        <strain evidence="2 3">GGS1</strain>
    </source>
</reference>
<feature type="compositionally biased region" description="Basic and acidic residues" evidence="1">
    <location>
        <begin position="33"/>
        <end position="42"/>
    </location>
</feature>
<evidence type="ECO:0000256" key="1">
    <source>
        <dbReference type="SAM" id="MobiDB-lite"/>
    </source>
</evidence>
<feature type="compositionally biased region" description="Basic and acidic residues" evidence="1">
    <location>
        <begin position="1"/>
        <end position="16"/>
    </location>
</feature>
<organism evidence="2 3">
    <name type="scientific">Streptomyces pseudovenezuelae</name>
    <dbReference type="NCBI Taxonomy" id="67350"/>
    <lineage>
        <taxon>Bacteria</taxon>
        <taxon>Bacillati</taxon>
        <taxon>Actinomycetota</taxon>
        <taxon>Actinomycetes</taxon>
        <taxon>Kitasatosporales</taxon>
        <taxon>Streptomycetaceae</taxon>
        <taxon>Streptomyces</taxon>
        <taxon>Streptomyces aurantiacus group</taxon>
    </lineage>
</organism>
<feature type="compositionally biased region" description="Polar residues" evidence="1">
    <location>
        <begin position="50"/>
        <end position="67"/>
    </location>
</feature>
<keyword evidence="3" id="KW-1185">Reference proteome</keyword>
<protein>
    <submittedName>
        <fullName evidence="2">Uncharacterized protein</fullName>
    </submittedName>
</protein>
<feature type="region of interest" description="Disordered" evidence="1">
    <location>
        <begin position="229"/>
        <end position="255"/>
    </location>
</feature>
<gene>
    <name evidence="2" type="ORF">M2283_008373</name>
</gene>
<feature type="compositionally biased region" description="Basic residues" evidence="1">
    <location>
        <begin position="23"/>
        <end position="32"/>
    </location>
</feature>
<evidence type="ECO:0000313" key="3">
    <source>
        <dbReference type="Proteomes" id="UP001160499"/>
    </source>
</evidence>
<sequence>MGRRPLEGVRQPDLHPDSVGLVRRGRRRHTRLRAIDSYHDRAAQVGSPFPSRSVQNPGASLSGSPTGSRVLPNPQPRGVGLGGSGLASQTSRLALGAAPPTGPDGSLKHAVRPRHPVPSGRHRPSPPSRARQRHSAAAVGSVSLGRIVFTRHALPTVRLVNHVLPYGDIVVRVHDGPALLVTDPGEGARCRAMLRPWVATTMEQTIRVRPHVVTGIRLPVTWWGRRPPGSASGAGGCARPAPGVRRAGPPAGAIR</sequence>
<dbReference type="Gene3D" id="2.30.110.10">
    <property type="entry name" value="Electron Transport, Fmn-binding Protein, Chain A"/>
    <property type="match status" value="1"/>
</dbReference>
<accession>A0ABT6LXJ9</accession>
<feature type="compositionally biased region" description="Basic residues" evidence="1">
    <location>
        <begin position="109"/>
        <end position="134"/>
    </location>
</feature>
<dbReference type="EMBL" id="JARXVH010000020">
    <property type="protein sequence ID" value="MDH6221031.1"/>
    <property type="molecule type" value="Genomic_DNA"/>
</dbReference>
<dbReference type="Proteomes" id="UP001160499">
    <property type="component" value="Unassembled WGS sequence"/>
</dbReference>
<name>A0ABT6LXJ9_9ACTN</name>
<dbReference type="InterPro" id="IPR012349">
    <property type="entry name" value="Split_barrel_FMN-bd"/>
</dbReference>
<feature type="region of interest" description="Disordered" evidence="1">
    <location>
        <begin position="1"/>
        <end position="134"/>
    </location>
</feature>
<comment type="caution">
    <text evidence="2">The sequence shown here is derived from an EMBL/GenBank/DDBJ whole genome shotgun (WGS) entry which is preliminary data.</text>
</comment>
<proteinExistence type="predicted"/>